<dbReference type="FunFam" id="3.20.100.30:FF:000002">
    <property type="entry name" value="Vacuolar transporter chaperone"/>
    <property type="match status" value="1"/>
</dbReference>
<dbReference type="InterPro" id="IPR004331">
    <property type="entry name" value="SPX_dom"/>
</dbReference>
<dbReference type="Pfam" id="PF09359">
    <property type="entry name" value="VTC"/>
    <property type="match status" value="1"/>
</dbReference>
<evidence type="ECO:0000259" key="8">
    <source>
        <dbReference type="PROSITE" id="PS51382"/>
    </source>
</evidence>
<evidence type="ECO:0000313" key="10">
    <source>
        <dbReference type="Proteomes" id="UP000281677"/>
    </source>
</evidence>
<reference evidence="9 10" key="1">
    <citation type="journal article" date="2018" name="BMC Genomics">
        <title>Genomic evidence for intraspecific hybridization in a clonal and extremely halotolerant yeast.</title>
        <authorList>
            <person name="Gostincar C."/>
            <person name="Stajich J.E."/>
            <person name="Zupancic J."/>
            <person name="Zalar P."/>
            <person name="Gunde-Cimerman N."/>
        </authorList>
    </citation>
    <scope>NUCLEOTIDE SEQUENCE [LARGE SCALE GENOMIC DNA]</scope>
    <source>
        <strain evidence="9 10">EXF-120</strain>
    </source>
</reference>
<dbReference type="EMBL" id="QWIT01000364">
    <property type="protein sequence ID" value="RMZ25282.1"/>
    <property type="molecule type" value="Genomic_DNA"/>
</dbReference>
<feature type="transmembrane region" description="Helical" evidence="7">
    <location>
        <begin position="713"/>
        <end position="731"/>
    </location>
</feature>
<keyword evidence="3 7" id="KW-0812">Transmembrane</keyword>
<feature type="region of interest" description="Disordered" evidence="6">
    <location>
        <begin position="852"/>
        <end position="959"/>
    </location>
</feature>
<evidence type="ECO:0000256" key="5">
    <source>
        <dbReference type="ARBA" id="ARBA00023136"/>
    </source>
</evidence>
<dbReference type="PANTHER" id="PTHR46140:SF2">
    <property type="entry name" value="VACUOLAR TRANSPORTER CHAPERONE 3 COMPLEX SUBUNIT 3-RELATED"/>
    <property type="match status" value="1"/>
</dbReference>
<dbReference type="GO" id="GO:0033254">
    <property type="term" value="C:vacuolar transporter chaperone complex"/>
    <property type="evidence" value="ECO:0007669"/>
    <property type="project" value="TreeGrafter"/>
</dbReference>
<dbReference type="CDD" id="cd14480">
    <property type="entry name" value="SPX_VTC2_like"/>
    <property type="match status" value="1"/>
</dbReference>
<name>A0A3M7IIQ3_HORWE</name>
<keyword evidence="5 7" id="KW-0472">Membrane</keyword>
<feature type="region of interest" description="Disordered" evidence="6">
    <location>
        <begin position="30"/>
        <end position="52"/>
    </location>
</feature>
<dbReference type="AlphaFoldDB" id="A0A3M7IIQ3"/>
<dbReference type="Gene3D" id="3.20.100.30">
    <property type="entry name" value="VTC, catalytic tunnel domain"/>
    <property type="match status" value="1"/>
</dbReference>
<dbReference type="PROSITE" id="PS51382">
    <property type="entry name" value="SPX"/>
    <property type="match status" value="1"/>
</dbReference>
<evidence type="ECO:0000256" key="6">
    <source>
        <dbReference type="SAM" id="MobiDB-lite"/>
    </source>
</evidence>
<dbReference type="GO" id="GO:0000329">
    <property type="term" value="C:fungal-type vacuole membrane"/>
    <property type="evidence" value="ECO:0007669"/>
    <property type="project" value="TreeGrafter"/>
</dbReference>
<keyword evidence="4 7" id="KW-1133">Transmembrane helix</keyword>
<dbReference type="Proteomes" id="UP000281677">
    <property type="component" value="Unassembled WGS sequence"/>
</dbReference>
<comment type="subcellular location">
    <subcellularLocation>
        <location evidence="1">Vacuole membrane</location>
        <topology evidence="1">Multi-pass membrane protein</topology>
    </subcellularLocation>
</comment>
<feature type="region of interest" description="Disordered" evidence="6">
    <location>
        <begin position="571"/>
        <end position="655"/>
    </location>
</feature>
<feature type="compositionally biased region" description="Basic and acidic residues" evidence="6">
    <location>
        <begin position="98"/>
        <end position="107"/>
    </location>
</feature>
<feature type="transmembrane region" description="Helical" evidence="7">
    <location>
        <begin position="743"/>
        <end position="763"/>
    </location>
</feature>
<comment type="caution">
    <text evidence="9">The sequence shown here is derived from an EMBL/GenBank/DDBJ whole genome shotgun (WGS) entry which is preliminary data.</text>
</comment>
<dbReference type="OrthoDB" id="6493944at2759"/>
<dbReference type="Pfam" id="PF02656">
    <property type="entry name" value="DUF202"/>
    <property type="match status" value="1"/>
</dbReference>
<organism evidence="9 10">
    <name type="scientific">Hortaea werneckii</name>
    <name type="common">Black yeast</name>
    <name type="synonym">Cladosporium werneckii</name>
    <dbReference type="NCBI Taxonomy" id="91943"/>
    <lineage>
        <taxon>Eukaryota</taxon>
        <taxon>Fungi</taxon>
        <taxon>Dikarya</taxon>
        <taxon>Ascomycota</taxon>
        <taxon>Pezizomycotina</taxon>
        <taxon>Dothideomycetes</taxon>
        <taxon>Dothideomycetidae</taxon>
        <taxon>Mycosphaerellales</taxon>
        <taxon>Teratosphaeriaceae</taxon>
        <taxon>Hortaea</taxon>
    </lineage>
</organism>
<sequence length="959" mass="107676">MRFGRTLQVSTYAPWRENYIDYTKLKKLLRDDESAPNSPTHEAPEQWTDEDEGKFVDELVNVQLEKVHAFHKDTYEKLRERTAKCESRLDSVAVTDRGAPETRDQAKSDSPGDGNGGGDGLIKPAKQASETDGNGKKAVPSEEEKQRTLKEVLSELDQITKETNELEKYSRINYTGFLKAAKKHDRKRGASYRVRPLLQVRLAALPFNKEDYSPLLYRLSAMYSFVRQHLDGADKNRISMSESQQGREEYTSRKFWVHPDNLLELKTMILRRLPVLVYNPQTSKVAEGSQPDPSITSIYFDNPAFNLYTRKVDQGEASSLRLRWYGQLNARPEIYVEKKTVKEDDTSDDTRLTTKEKYVQRFIKGEYGMEKQIQKLSDRNGPDSDKVNHLKTSTEEIQNFIKENDLQPMLRANYTRTAFQIPGDDRVRISLDTNVAFIREDAIDDRPCRDPESWHRTDIDNSEMEYPFSSIRKGEIVRFPFALLEVRVRNMGSRKNEWVEDIIHSHLVKEAPRFSKFVHGVAQLFEDYVNTFPFWLSEMETDIRKDPQKAYEDEQAKKQKELDDEFAVGSFLKSKPSPNLSRSQHKSQQKGIISPVGSPSVQVGSYMKSANEQRGGKKNDYGTLTSQNAPVDGAVEEPDDDETGEHTHHTERNSTFAGGLKNLFPGFSTSKYATAKRSKQALPPGVSKPEIWIKDQGPVKVEAKVWLANQRTFIKWQHVSILLASLSLGLFNAAGQDNNVARALAIVYTIVALLTAGWGYGIYMWRMSLIERRSGKDFDAVTGPVVVCVGLIVALVLNFAFKRLPSGSSDLAVRVRTRVNLVLRTSVELYVFTGSRKEAGFLGCQETAPAVSTRSLDGSGDVNVPEYASQKPLESPRTFRTATSKCLPTPPPTPPPPHQPHQRPANPTVSAAKSPSPSAASKAPVSYATAPTVNARAGARVPGSNSSATPTSKRTGDKN</sequence>
<evidence type="ECO:0000256" key="1">
    <source>
        <dbReference type="ARBA" id="ARBA00004128"/>
    </source>
</evidence>
<evidence type="ECO:0000313" key="9">
    <source>
        <dbReference type="EMBL" id="RMZ25282.1"/>
    </source>
</evidence>
<dbReference type="VEuPathDB" id="FungiDB:BTJ68_12235"/>
<dbReference type="InterPro" id="IPR003807">
    <property type="entry name" value="DUF202"/>
</dbReference>
<evidence type="ECO:0000256" key="3">
    <source>
        <dbReference type="ARBA" id="ARBA00022692"/>
    </source>
</evidence>
<evidence type="ECO:0000256" key="7">
    <source>
        <dbReference type="SAM" id="Phobius"/>
    </source>
</evidence>
<accession>A0A3M7IIQ3</accession>
<proteinExistence type="predicted"/>
<feature type="compositionally biased region" description="Acidic residues" evidence="6">
    <location>
        <begin position="634"/>
        <end position="643"/>
    </location>
</feature>
<evidence type="ECO:0000256" key="2">
    <source>
        <dbReference type="ARBA" id="ARBA00022554"/>
    </source>
</evidence>
<feature type="compositionally biased region" description="Low complexity" evidence="6">
    <location>
        <begin position="594"/>
        <end position="605"/>
    </location>
</feature>
<feature type="region of interest" description="Disordered" evidence="6">
    <location>
        <begin position="89"/>
        <end position="148"/>
    </location>
</feature>
<feature type="compositionally biased region" description="Low complexity" evidence="6">
    <location>
        <begin position="909"/>
        <end position="926"/>
    </location>
</feature>
<keyword evidence="2" id="KW-0926">Vacuole</keyword>
<gene>
    <name evidence="9" type="ORF">D0859_10665</name>
</gene>
<feature type="compositionally biased region" description="Polar residues" evidence="6">
    <location>
        <begin position="943"/>
        <end position="953"/>
    </location>
</feature>
<dbReference type="PANTHER" id="PTHR46140">
    <property type="entry name" value="VACUOLAR TRANSPORTER CHAPERONE 1-RELATED"/>
    <property type="match status" value="1"/>
</dbReference>
<feature type="compositionally biased region" description="Pro residues" evidence="6">
    <location>
        <begin position="888"/>
        <end position="899"/>
    </location>
</feature>
<dbReference type="InterPro" id="IPR042267">
    <property type="entry name" value="VTC_sf"/>
</dbReference>
<protein>
    <recommendedName>
        <fullName evidence="8">SPX domain-containing protein</fullName>
    </recommendedName>
</protein>
<dbReference type="GO" id="GO:0006799">
    <property type="term" value="P:polyphosphate biosynthetic process"/>
    <property type="evidence" value="ECO:0007669"/>
    <property type="project" value="UniProtKB-ARBA"/>
</dbReference>
<feature type="compositionally biased region" description="Basic and acidic residues" evidence="6">
    <location>
        <begin position="133"/>
        <end position="148"/>
    </location>
</feature>
<feature type="transmembrane region" description="Helical" evidence="7">
    <location>
        <begin position="783"/>
        <end position="801"/>
    </location>
</feature>
<dbReference type="InterPro" id="IPR018966">
    <property type="entry name" value="VTC_domain"/>
</dbReference>
<evidence type="ECO:0000256" key="4">
    <source>
        <dbReference type="ARBA" id="ARBA00022989"/>
    </source>
</evidence>
<dbReference type="InterPro" id="IPR051572">
    <property type="entry name" value="VTC_Complex_Subunit"/>
</dbReference>
<feature type="domain" description="SPX" evidence="8">
    <location>
        <begin position="1"/>
        <end position="198"/>
    </location>
</feature>